<feature type="region of interest" description="Disordered" evidence="15">
    <location>
        <begin position="175"/>
        <end position="199"/>
    </location>
</feature>
<evidence type="ECO:0000256" key="4">
    <source>
        <dbReference type="ARBA" id="ARBA00022695"/>
    </source>
</evidence>
<dbReference type="CDD" id="cd09278">
    <property type="entry name" value="RNase_HI_prokaryote_like"/>
    <property type="match status" value="1"/>
</dbReference>
<feature type="binding site" evidence="14">
    <location>
        <position position="71"/>
    </location>
    <ligand>
        <name>Mg(2+)</name>
        <dbReference type="ChEBI" id="CHEBI:18420"/>
        <label>1</label>
    </ligand>
</feature>
<dbReference type="PROSITE" id="PS50879">
    <property type="entry name" value="RNASE_H_1"/>
    <property type="match status" value="1"/>
</dbReference>
<evidence type="ECO:0000256" key="15">
    <source>
        <dbReference type="SAM" id="MobiDB-lite"/>
    </source>
</evidence>
<comment type="caution">
    <text evidence="17">The sequence shown here is derived from an EMBL/GenBank/DDBJ whole genome shotgun (WGS) entry which is preliminary data.</text>
</comment>
<evidence type="ECO:0000256" key="3">
    <source>
        <dbReference type="ARBA" id="ARBA00022679"/>
    </source>
</evidence>
<evidence type="ECO:0000256" key="10">
    <source>
        <dbReference type="ARBA" id="ARBA00022842"/>
    </source>
</evidence>
<dbReference type="SMART" id="SM00479">
    <property type="entry name" value="EXOIII"/>
    <property type="match status" value="1"/>
</dbReference>
<evidence type="ECO:0000256" key="9">
    <source>
        <dbReference type="ARBA" id="ARBA00022839"/>
    </source>
</evidence>
<comment type="function">
    <text evidence="14">Endonuclease that specifically degrades the RNA of RNA-DNA hybrids.</text>
</comment>
<comment type="catalytic activity">
    <reaction evidence="14">
        <text>Endonucleolytic cleavage to 5'-phosphomonoester.</text>
        <dbReference type="EC" id="3.1.26.4"/>
    </reaction>
</comment>
<dbReference type="NCBIfam" id="NF004316">
    <property type="entry name" value="PRK05711.1"/>
    <property type="match status" value="1"/>
</dbReference>
<dbReference type="GO" id="GO:0003887">
    <property type="term" value="F:DNA-directed DNA polymerase activity"/>
    <property type="evidence" value="ECO:0007669"/>
    <property type="project" value="UniProtKB-EC"/>
</dbReference>
<dbReference type="SUPFAM" id="SSF53098">
    <property type="entry name" value="Ribonuclease H-like"/>
    <property type="match status" value="2"/>
</dbReference>
<dbReference type="PANTHER" id="PTHR30231">
    <property type="entry name" value="DNA POLYMERASE III SUBUNIT EPSILON"/>
    <property type="match status" value="1"/>
</dbReference>
<dbReference type="CDD" id="cd06131">
    <property type="entry name" value="DNA_pol_III_epsilon_Ecoli_like"/>
    <property type="match status" value="1"/>
</dbReference>
<keyword evidence="4 17" id="KW-0548">Nucleotidyltransferase</keyword>
<feature type="binding site" evidence="14">
    <location>
        <position position="32"/>
    </location>
    <ligand>
        <name>Mg(2+)</name>
        <dbReference type="ChEBI" id="CHEBI:18420"/>
        <label>1</label>
    </ligand>
</feature>
<dbReference type="Proteomes" id="UP001596264">
    <property type="component" value="Unassembled WGS sequence"/>
</dbReference>
<comment type="subcellular location">
    <subcellularLocation>
        <location evidence="14">Cytoplasm</location>
    </subcellularLocation>
</comment>
<keyword evidence="8 14" id="KW-0378">Hydrolase</keyword>
<keyword evidence="5" id="KW-0235">DNA replication</keyword>
<dbReference type="InterPro" id="IPR022892">
    <property type="entry name" value="RNaseHI"/>
</dbReference>
<dbReference type="InterPro" id="IPR012337">
    <property type="entry name" value="RNaseH-like_sf"/>
</dbReference>
<evidence type="ECO:0000256" key="7">
    <source>
        <dbReference type="ARBA" id="ARBA00022723"/>
    </source>
</evidence>
<dbReference type="NCBIfam" id="TIGR01406">
    <property type="entry name" value="dnaQ_proteo"/>
    <property type="match status" value="1"/>
</dbReference>
<feature type="binding site" evidence="14">
    <location>
        <position position="32"/>
    </location>
    <ligand>
        <name>Mg(2+)</name>
        <dbReference type="ChEBI" id="CHEBI:18420"/>
        <label>2</label>
    </ligand>
</feature>
<evidence type="ECO:0000256" key="11">
    <source>
        <dbReference type="ARBA" id="ARBA00022932"/>
    </source>
</evidence>
<evidence type="ECO:0000256" key="5">
    <source>
        <dbReference type="ARBA" id="ARBA00022705"/>
    </source>
</evidence>
<dbReference type="EC" id="3.1.26.4" evidence="14"/>
<comment type="subunit">
    <text evidence="2 14">Monomer.</text>
</comment>
<dbReference type="Pfam" id="PF00075">
    <property type="entry name" value="RNase_H"/>
    <property type="match status" value="1"/>
</dbReference>
<keyword evidence="7 14" id="KW-0479">Metal-binding</keyword>
<dbReference type="Pfam" id="PF00929">
    <property type="entry name" value="RNase_T"/>
    <property type="match status" value="1"/>
</dbReference>
<evidence type="ECO:0000256" key="2">
    <source>
        <dbReference type="ARBA" id="ARBA00011245"/>
    </source>
</evidence>
<reference evidence="18" key="1">
    <citation type="journal article" date="2019" name="Int. J. Syst. Evol. Microbiol.">
        <title>The Global Catalogue of Microorganisms (GCM) 10K type strain sequencing project: providing services to taxonomists for standard genome sequencing and annotation.</title>
        <authorList>
            <consortium name="The Broad Institute Genomics Platform"/>
            <consortium name="The Broad Institute Genome Sequencing Center for Infectious Disease"/>
            <person name="Wu L."/>
            <person name="Ma J."/>
        </authorList>
    </citation>
    <scope>NUCLEOTIDE SEQUENCE [LARGE SCALE GENOMIC DNA]</scope>
    <source>
        <strain evidence="18">CCM 2050</strain>
    </source>
</reference>
<evidence type="ECO:0000256" key="12">
    <source>
        <dbReference type="ARBA" id="ARBA00023211"/>
    </source>
</evidence>
<evidence type="ECO:0000256" key="14">
    <source>
        <dbReference type="HAMAP-Rule" id="MF_00042"/>
    </source>
</evidence>
<dbReference type="InterPro" id="IPR013520">
    <property type="entry name" value="Ribonucl_H"/>
</dbReference>
<comment type="cofactor">
    <cofactor evidence="1">
        <name>Mn(2+)</name>
        <dbReference type="ChEBI" id="CHEBI:29035"/>
    </cofactor>
</comment>
<dbReference type="InterPro" id="IPR036397">
    <property type="entry name" value="RNaseH_sf"/>
</dbReference>
<accession>A0ABW1W7J8</accession>
<keyword evidence="3 17" id="KW-0808">Transferase</keyword>
<evidence type="ECO:0000256" key="1">
    <source>
        <dbReference type="ARBA" id="ARBA00001936"/>
    </source>
</evidence>
<feature type="compositionally biased region" description="Basic and acidic residues" evidence="15">
    <location>
        <begin position="177"/>
        <end position="193"/>
    </location>
</feature>
<dbReference type="NCBIfam" id="TIGR00573">
    <property type="entry name" value="dnaq"/>
    <property type="match status" value="1"/>
</dbReference>
<evidence type="ECO:0000256" key="6">
    <source>
        <dbReference type="ARBA" id="ARBA00022722"/>
    </source>
</evidence>
<name>A0ABW1W7J8_9GAMM</name>
<dbReference type="InterPro" id="IPR006309">
    <property type="entry name" value="DnaQ_proteo"/>
</dbReference>
<feature type="domain" description="RNase H type-1" evidence="16">
    <location>
        <begin position="23"/>
        <end position="165"/>
    </location>
</feature>
<dbReference type="InterPro" id="IPR006054">
    <property type="entry name" value="DnaQ"/>
</dbReference>
<evidence type="ECO:0000313" key="17">
    <source>
        <dbReference type="EMBL" id="MFC6381055.1"/>
    </source>
</evidence>
<evidence type="ECO:0000256" key="13">
    <source>
        <dbReference type="ARBA" id="ARBA00049244"/>
    </source>
</evidence>
<evidence type="ECO:0000259" key="16">
    <source>
        <dbReference type="PROSITE" id="PS50879"/>
    </source>
</evidence>
<keyword evidence="6 14" id="KW-0540">Nuclease</keyword>
<keyword evidence="18" id="KW-1185">Reference proteome</keyword>
<protein>
    <recommendedName>
        <fullName evidence="14">Ribonuclease H</fullName>
        <shortName evidence="14">RNase H</shortName>
        <ecNumber evidence="14">3.1.26.4</ecNumber>
    </recommendedName>
</protein>
<dbReference type="Gene3D" id="3.30.420.10">
    <property type="entry name" value="Ribonuclease H-like superfamily/Ribonuclease H"/>
    <property type="match status" value="2"/>
</dbReference>
<dbReference type="PANTHER" id="PTHR30231:SF41">
    <property type="entry name" value="DNA POLYMERASE III SUBUNIT EPSILON"/>
    <property type="match status" value="1"/>
</dbReference>
<proteinExistence type="inferred from homology"/>
<feature type="binding site" evidence="14">
    <location>
        <position position="157"/>
    </location>
    <ligand>
        <name>Mg(2+)</name>
        <dbReference type="ChEBI" id="CHEBI:18420"/>
        <label>2</label>
    </ligand>
</feature>
<evidence type="ECO:0000313" key="18">
    <source>
        <dbReference type="Proteomes" id="UP001596264"/>
    </source>
</evidence>
<dbReference type="NCBIfam" id="NF001236">
    <property type="entry name" value="PRK00203.1"/>
    <property type="match status" value="1"/>
</dbReference>
<keyword evidence="10 14" id="KW-0460">Magnesium</keyword>
<keyword evidence="12" id="KW-0464">Manganese</keyword>
<sequence length="562" mass="62620">MSDNRSAVQPFNANNAINPLAAKADTTVAYTDGACKGNPGAGGWGAHLIFSDGRTQDVYGGDKETTNNRMELMGAIQALTHSSHEQKLEIWTDSSYVKKGITEWIEGWKKRAWKTANKKPVANQDLWQRLDELCQQRDVDWHWVKGHAGHAGNEKADELANLGVTSRSEALIIDAQDNTKKKEQLTADKKPSSSDDWLNFDPLGFDMMDDEPEEEADQELDKTQLDEKVLENRMSYDHHIDKSDIDALVNNNDIIDTSYAQVTARNPTSNTDIPEVQTFMTDTTMNPNMSDIDTNLAVSKAADRATETPKFDGDTSRANPYFVPLLPKPIHRHESDRQLIMDTETTGLDPLKGDRIIEVGIVEMIGRKFTGEKLHVYINPQRGMDEEVIRIHGISEAFLTDKPTFDQVAQSLYDFMDGAEVIAHNASFDMNFLNMEFAKVGMHDFAERVKVTDSLVMAKQQYPGQKNTLDALVRRLAVGKQDRTFHGALLDSEILAEVYLAMTGGQVTLGIEDDTQADGGHTAHASFASLAALLLESSTDERANQSWYTSLADDYPELKAKM</sequence>
<comment type="catalytic activity">
    <reaction evidence="13">
        <text>DNA(n) + a 2'-deoxyribonucleoside 5'-triphosphate = DNA(n+1) + diphosphate</text>
        <dbReference type="Rhea" id="RHEA:22508"/>
        <dbReference type="Rhea" id="RHEA-COMP:17339"/>
        <dbReference type="Rhea" id="RHEA-COMP:17340"/>
        <dbReference type="ChEBI" id="CHEBI:33019"/>
        <dbReference type="ChEBI" id="CHEBI:61560"/>
        <dbReference type="ChEBI" id="CHEBI:173112"/>
        <dbReference type="EC" id="2.7.7.7"/>
    </reaction>
</comment>
<dbReference type="EMBL" id="JBHSTZ010000016">
    <property type="protein sequence ID" value="MFC6381055.1"/>
    <property type="molecule type" value="Genomic_DNA"/>
</dbReference>
<keyword evidence="14" id="KW-0255">Endonuclease</keyword>
<comment type="similarity">
    <text evidence="14">Belongs to the RNase H family.</text>
</comment>
<organism evidence="17 18">
    <name type="scientific">Psychrobacter glacincola</name>
    <dbReference type="NCBI Taxonomy" id="56810"/>
    <lineage>
        <taxon>Bacteria</taxon>
        <taxon>Pseudomonadati</taxon>
        <taxon>Pseudomonadota</taxon>
        <taxon>Gammaproteobacteria</taxon>
        <taxon>Moraxellales</taxon>
        <taxon>Moraxellaceae</taxon>
        <taxon>Psychrobacter</taxon>
    </lineage>
</organism>
<dbReference type="HAMAP" id="MF_00042">
    <property type="entry name" value="RNase_H"/>
    <property type="match status" value="1"/>
</dbReference>
<dbReference type="RefSeq" id="WP_201563002.1">
    <property type="nucleotide sequence ID" value="NZ_CAJGZK010000011.1"/>
</dbReference>
<comment type="cofactor">
    <cofactor evidence="14">
        <name>Mg(2+)</name>
        <dbReference type="ChEBI" id="CHEBI:18420"/>
    </cofactor>
    <text evidence="14">Binds 1 Mg(2+) ion per subunit. May bind a second metal ion at a regulatory site, or after substrate binding.</text>
</comment>
<feature type="binding site" evidence="14">
    <location>
        <position position="93"/>
    </location>
    <ligand>
        <name>Mg(2+)</name>
        <dbReference type="ChEBI" id="CHEBI:18420"/>
        <label>1</label>
    </ligand>
</feature>
<keyword evidence="9" id="KW-0269">Exonuclease</keyword>
<keyword evidence="11" id="KW-0239">DNA-directed DNA polymerase</keyword>
<keyword evidence="14" id="KW-0963">Cytoplasm</keyword>
<dbReference type="InterPro" id="IPR002156">
    <property type="entry name" value="RNaseH_domain"/>
</dbReference>
<gene>
    <name evidence="17" type="primary">dnaQ</name>
    <name evidence="14" type="synonym">rnhA</name>
    <name evidence="17" type="ORF">ACFP58_06175</name>
</gene>
<evidence type="ECO:0000256" key="8">
    <source>
        <dbReference type="ARBA" id="ARBA00022801"/>
    </source>
</evidence>